<dbReference type="Gene3D" id="1.10.10.60">
    <property type="entry name" value="Homeodomain-like"/>
    <property type="match status" value="1"/>
</dbReference>
<dbReference type="GO" id="GO:0043565">
    <property type="term" value="F:sequence-specific DNA binding"/>
    <property type="evidence" value="ECO:0007669"/>
    <property type="project" value="InterPro"/>
</dbReference>
<dbReference type="AlphaFoldDB" id="A0A1V9EPN1"/>
<proteinExistence type="predicted"/>
<dbReference type="EMBL" id="LVXG01000018">
    <property type="protein sequence ID" value="OQP48041.1"/>
    <property type="molecule type" value="Genomic_DNA"/>
</dbReference>
<accession>A0A1V9EPN1</accession>
<dbReference type="STRING" id="354355.SAMN05660816_02368"/>
<dbReference type="Proteomes" id="UP000192610">
    <property type="component" value="Unassembled WGS sequence"/>
</dbReference>
<comment type="caution">
    <text evidence="5">The sequence shown here is derived from an EMBL/GenBank/DDBJ whole genome shotgun (WGS) entry which is preliminary data.</text>
</comment>
<evidence type="ECO:0000256" key="3">
    <source>
        <dbReference type="ARBA" id="ARBA00023163"/>
    </source>
</evidence>
<name>A0A1V9EPN1_9BACT</name>
<evidence type="ECO:0000313" key="5">
    <source>
        <dbReference type="EMBL" id="OQP48041.1"/>
    </source>
</evidence>
<dbReference type="PANTHER" id="PTHR46796:SF10">
    <property type="entry name" value="TRANSCRIPTIONAL ACTIVATOR FEAR"/>
    <property type="match status" value="1"/>
</dbReference>
<keyword evidence="3" id="KW-0804">Transcription</keyword>
<reference evidence="6" key="1">
    <citation type="submission" date="2016-04" db="EMBL/GenBank/DDBJ databases">
        <authorList>
            <person name="Chen L."/>
            <person name="Zhuang W."/>
            <person name="Wang G."/>
        </authorList>
    </citation>
    <scope>NUCLEOTIDE SEQUENCE [LARGE SCALE GENOMIC DNA]</scope>
    <source>
        <strain evidence="6">17621</strain>
    </source>
</reference>
<evidence type="ECO:0000256" key="2">
    <source>
        <dbReference type="ARBA" id="ARBA00023125"/>
    </source>
</evidence>
<protein>
    <recommendedName>
        <fullName evidence="4">HTH araC/xylS-type domain-containing protein</fullName>
    </recommendedName>
</protein>
<dbReference type="OrthoDB" id="9816011at2"/>
<dbReference type="InterPro" id="IPR050204">
    <property type="entry name" value="AraC_XylS_family_regulators"/>
</dbReference>
<organism evidence="5 6">
    <name type="scientific">Niastella yeongjuensis</name>
    <dbReference type="NCBI Taxonomy" id="354355"/>
    <lineage>
        <taxon>Bacteria</taxon>
        <taxon>Pseudomonadati</taxon>
        <taxon>Bacteroidota</taxon>
        <taxon>Chitinophagia</taxon>
        <taxon>Chitinophagales</taxon>
        <taxon>Chitinophagaceae</taxon>
        <taxon>Niastella</taxon>
    </lineage>
</organism>
<sequence>MLTTRPYSNYVLLAVESIKLHIDKDPFQYQKSSDLLDHLCTPHRNVAEQAFKAMYGCRIKEYQVKQRLNMAKKFLEEGMSKKILADKCYYGSLSAFSTAFKKKFGISPTAWENSFRNAPTAKT</sequence>
<gene>
    <name evidence="5" type="ORF">A4H97_29840</name>
</gene>
<dbReference type="PANTHER" id="PTHR46796">
    <property type="entry name" value="HTH-TYPE TRANSCRIPTIONAL ACTIVATOR RHAS-RELATED"/>
    <property type="match status" value="1"/>
</dbReference>
<feature type="domain" description="HTH araC/xylS-type" evidence="4">
    <location>
        <begin position="51"/>
        <end position="114"/>
    </location>
</feature>
<dbReference type="SMART" id="SM00342">
    <property type="entry name" value="HTH_ARAC"/>
    <property type="match status" value="1"/>
</dbReference>
<dbReference type="GO" id="GO:0003700">
    <property type="term" value="F:DNA-binding transcription factor activity"/>
    <property type="evidence" value="ECO:0007669"/>
    <property type="project" value="InterPro"/>
</dbReference>
<dbReference type="InterPro" id="IPR018060">
    <property type="entry name" value="HTH_AraC"/>
</dbReference>
<dbReference type="RefSeq" id="WP_081200575.1">
    <property type="nucleotide sequence ID" value="NZ_FOCZ01000004.1"/>
</dbReference>
<evidence type="ECO:0000313" key="6">
    <source>
        <dbReference type="Proteomes" id="UP000192610"/>
    </source>
</evidence>
<dbReference type="InterPro" id="IPR009057">
    <property type="entry name" value="Homeodomain-like_sf"/>
</dbReference>
<keyword evidence="1" id="KW-0805">Transcription regulation</keyword>
<evidence type="ECO:0000259" key="4">
    <source>
        <dbReference type="PROSITE" id="PS01124"/>
    </source>
</evidence>
<keyword evidence="6" id="KW-1185">Reference proteome</keyword>
<dbReference type="PROSITE" id="PS01124">
    <property type="entry name" value="HTH_ARAC_FAMILY_2"/>
    <property type="match status" value="1"/>
</dbReference>
<evidence type="ECO:0000256" key="1">
    <source>
        <dbReference type="ARBA" id="ARBA00023015"/>
    </source>
</evidence>
<dbReference type="SUPFAM" id="SSF46689">
    <property type="entry name" value="Homeodomain-like"/>
    <property type="match status" value="1"/>
</dbReference>
<dbReference type="Pfam" id="PF12833">
    <property type="entry name" value="HTH_18"/>
    <property type="match status" value="1"/>
</dbReference>
<keyword evidence="2" id="KW-0238">DNA-binding</keyword>